<reference evidence="5 6" key="1">
    <citation type="submission" date="2018-06" db="EMBL/GenBank/DDBJ databases">
        <authorList>
            <consortium name="Pathogen Informatics"/>
            <person name="Doyle S."/>
        </authorList>
    </citation>
    <scope>NUCLEOTIDE SEQUENCE [LARGE SCALE GENOMIC DNA]</scope>
    <source>
        <strain evidence="5 6">NCTC10738</strain>
    </source>
</reference>
<evidence type="ECO:0000259" key="4">
    <source>
        <dbReference type="Pfam" id="PF13407"/>
    </source>
</evidence>
<dbReference type="EMBL" id="UGYO01000001">
    <property type="protein sequence ID" value="SUI69273.1"/>
    <property type="molecule type" value="Genomic_DNA"/>
</dbReference>
<dbReference type="Gene3D" id="3.40.50.2300">
    <property type="match status" value="2"/>
</dbReference>
<dbReference type="InterPro" id="IPR028082">
    <property type="entry name" value="Peripla_BP_I"/>
</dbReference>
<dbReference type="GO" id="GO:0030313">
    <property type="term" value="C:cell envelope"/>
    <property type="evidence" value="ECO:0007669"/>
    <property type="project" value="UniProtKB-SubCell"/>
</dbReference>
<dbReference type="PANTHER" id="PTHR46847:SF2">
    <property type="entry name" value="ABC TRANSPORTER SUGAR-BINDING PROTEIN"/>
    <property type="match status" value="1"/>
</dbReference>
<dbReference type="GO" id="GO:0030246">
    <property type="term" value="F:carbohydrate binding"/>
    <property type="evidence" value="ECO:0007669"/>
    <property type="project" value="UniProtKB-ARBA"/>
</dbReference>
<keyword evidence="3" id="KW-0732">Signal</keyword>
<keyword evidence="6" id="KW-1185">Reference proteome</keyword>
<dbReference type="GO" id="GO:0055085">
    <property type="term" value="P:transmembrane transport"/>
    <property type="evidence" value="ECO:0007669"/>
    <property type="project" value="UniProtKB-ARBA"/>
</dbReference>
<dbReference type="InterPro" id="IPR025997">
    <property type="entry name" value="SBP_2_dom"/>
</dbReference>
<dbReference type="PANTHER" id="PTHR46847">
    <property type="entry name" value="D-ALLOSE-BINDING PERIPLASMIC PROTEIN-RELATED"/>
    <property type="match status" value="1"/>
</dbReference>
<evidence type="ECO:0000256" key="3">
    <source>
        <dbReference type="ARBA" id="ARBA00022729"/>
    </source>
</evidence>
<feature type="domain" description="Periplasmic binding protein" evidence="4">
    <location>
        <begin position="164"/>
        <end position="295"/>
    </location>
</feature>
<dbReference type="SUPFAM" id="SSF53822">
    <property type="entry name" value="Periplasmic binding protein-like I"/>
    <property type="match status" value="1"/>
</dbReference>
<evidence type="ECO:0000313" key="5">
    <source>
        <dbReference type="EMBL" id="SUI69273.1"/>
    </source>
</evidence>
<dbReference type="CDD" id="cd06324">
    <property type="entry name" value="PBP1_ABC_sugar_binding-like"/>
    <property type="match status" value="1"/>
</dbReference>
<dbReference type="Pfam" id="PF13407">
    <property type="entry name" value="Peripla_BP_4"/>
    <property type="match status" value="1"/>
</dbReference>
<comment type="similarity">
    <text evidence="2">Belongs to the bacterial solute-binding protein 2 family.</text>
</comment>
<protein>
    <submittedName>
        <fullName evidence="5">Lac repressor</fullName>
    </submittedName>
</protein>
<name>A0A379ZVM0_9GAMM</name>
<evidence type="ECO:0000313" key="6">
    <source>
        <dbReference type="Proteomes" id="UP000254069"/>
    </source>
</evidence>
<comment type="subcellular location">
    <subcellularLocation>
        <location evidence="1">Cell envelope</location>
    </subcellularLocation>
</comment>
<evidence type="ECO:0000256" key="2">
    <source>
        <dbReference type="ARBA" id="ARBA00007639"/>
    </source>
</evidence>
<dbReference type="Proteomes" id="UP000254069">
    <property type="component" value="Unassembled WGS sequence"/>
</dbReference>
<organism evidence="5 6">
    <name type="scientific">Shewanella algae</name>
    <dbReference type="NCBI Taxonomy" id="38313"/>
    <lineage>
        <taxon>Bacteria</taxon>
        <taxon>Pseudomonadati</taxon>
        <taxon>Pseudomonadota</taxon>
        <taxon>Gammaproteobacteria</taxon>
        <taxon>Alteromonadales</taxon>
        <taxon>Shewanellaceae</taxon>
        <taxon>Shewanella</taxon>
    </lineage>
</organism>
<sequence>MDALLLSLFNTWWGDLFTPPRKLLSLFLLLLTVFLNYPTKVLAQAQPLRVSFINPGSAQESFWGDIDKLMLVAAAELNIELEILHANRDHFRMIALAQELAAREQLPRYVILVNEKNVAAKMLAAFEGLPFKTLLLLNDIEPKARHSLLQEPYWQQHLLPPLVPDNERIGFLTAQALLMQMGNRWQGKVLLISGDKGTPASIERTQGALNGFRQAGIEPLQLVYGHWQEQRARAQTQVLLNRYPGLEGIWTANDHMAFGAIAALEDKGLRPGEDIFIASINTSSKVLDWRSQGHISVLGGGHLLAGAEALRRIRDDSEARPWNEKVPPMFRLLVPGTEPFNLLEQRNWRALLAWYQQTSEVTH</sequence>
<dbReference type="AlphaFoldDB" id="A0A379ZVM0"/>
<accession>A0A379ZVM0</accession>
<gene>
    <name evidence="5" type="ORF">NCTC10738_02062</name>
</gene>
<evidence type="ECO:0000256" key="1">
    <source>
        <dbReference type="ARBA" id="ARBA00004196"/>
    </source>
</evidence>
<proteinExistence type="inferred from homology"/>